<feature type="compositionally biased region" description="Basic and acidic residues" evidence="1">
    <location>
        <begin position="37"/>
        <end position="51"/>
    </location>
</feature>
<evidence type="ECO:0000256" key="1">
    <source>
        <dbReference type="SAM" id="MobiDB-lite"/>
    </source>
</evidence>
<dbReference type="RefSeq" id="XP_015931915.1">
    <property type="nucleotide sequence ID" value="XM_016076429.3"/>
</dbReference>
<dbReference type="KEGG" id="adu:107458233"/>
<evidence type="ECO:0000313" key="2">
    <source>
        <dbReference type="Proteomes" id="UP000515211"/>
    </source>
</evidence>
<evidence type="ECO:0000313" key="3">
    <source>
        <dbReference type="RefSeq" id="XP_015931915.1"/>
    </source>
</evidence>
<sequence length="152" mass="16425">MHARREEGLARSVAPPLLSVPVPSPSPLVHLGAAVEAESRRERVRESERAANLEPPRPVTSSPSLPSGATGDGLPRNYAAIAGKTLPPPLPPKTAAESSVLEFIASCRRSGHWLWRWCCRNRHLCCHYLVPSSTASVFVLKSPLMASLLSYA</sequence>
<protein>
    <submittedName>
        <fullName evidence="3">Uncharacterized protein LOC107458233 isoform X1</fullName>
    </submittedName>
</protein>
<reference evidence="3" key="2">
    <citation type="submission" date="2025-08" db="UniProtKB">
        <authorList>
            <consortium name="RefSeq"/>
        </authorList>
    </citation>
    <scope>IDENTIFICATION</scope>
    <source>
        <tissue evidence="3">Whole plant</tissue>
    </source>
</reference>
<keyword evidence="2" id="KW-1185">Reference proteome</keyword>
<proteinExistence type="predicted"/>
<gene>
    <name evidence="3" type="primary">LOC107458233</name>
</gene>
<feature type="region of interest" description="Disordered" evidence="1">
    <location>
        <begin position="1"/>
        <end position="93"/>
    </location>
</feature>
<feature type="compositionally biased region" description="Low complexity" evidence="1">
    <location>
        <begin position="15"/>
        <end position="36"/>
    </location>
</feature>
<name>A0A6P4BVT1_ARADU</name>
<dbReference type="AlphaFoldDB" id="A0A6P4BVT1"/>
<reference evidence="2" key="1">
    <citation type="journal article" date="2016" name="Nat. Genet.">
        <title>The genome sequences of Arachis duranensis and Arachis ipaensis, the diploid ancestors of cultivated peanut.</title>
        <authorList>
            <person name="Bertioli D.J."/>
            <person name="Cannon S.B."/>
            <person name="Froenicke L."/>
            <person name="Huang G."/>
            <person name="Farmer A.D."/>
            <person name="Cannon E.K."/>
            <person name="Liu X."/>
            <person name="Gao D."/>
            <person name="Clevenger J."/>
            <person name="Dash S."/>
            <person name="Ren L."/>
            <person name="Moretzsohn M.C."/>
            <person name="Shirasawa K."/>
            <person name="Huang W."/>
            <person name="Vidigal B."/>
            <person name="Abernathy B."/>
            <person name="Chu Y."/>
            <person name="Niederhuth C.E."/>
            <person name="Umale P."/>
            <person name="Araujo A.C."/>
            <person name="Kozik A."/>
            <person name="Kim K.D."/>
            <person name="Burow M.D."/>
            <person name="Varshney R.K."/>
            <person name="Wang X."/>
            <person name="Zhang X."/>
            <person name="Barkley N."/>
            <person name="Guimaraes P.M."/>
            <person name="Isobe S."/>
            <person name="Guo B."/>
            <person name="Liao B."/>
            <person name="Stalker H.T."/>
            <person name="Schmitz R.J."/>
            <person name="Scheffler B.E."/>
            <person name="Leal-Bertioli S.C."/>
            <person name="Xun X."/>
            <person name="Jackson S.A."/>
            <person name="Michelmore R."/>
            <person name="Ozias-Akins P."/>
        </authorList>
    </citation>
    <scope>NUCLEOTIDE SEQUENCE [LARGE SCALE GENOMIC DNA]</scope>
    <source>
        <strain evidence="2">cv. V14167</strain>
    </source>
</reference>
<dbReference type="GeneID" id="107458233"/>
<accession>A0A6P4BVT1</accession>
<dbReference type="Proteomes" id="UP000515211">
    <property type="component" value="Chromosome 7"/>
</dbReference>
<organism evidence="2 3">
    <name type="scientific">Arachis duranensis</name>
    <name type="common">Wild peanut</name>
    <dbReference type="NCBI Taxonomy" id="130453"/>
    <lineage>
        <taxon>Eukaryota</taxon>
        <taxon>Viridiplantae</taxon>
        <taxon>Streptophyta</taxon>
        <taxon>Embryophyta</taxon>
        <taxon>Tracheophyta</taxon>
        <taxon>Spermatophyta</taxon>
        <taxon>Magnoliopsida</taxon>
        <taxon>eudicotyledons</taxon>
        <taxon>Gunneridae</taxon>
        <taxon>Pentapetalae</taxon>
        <taxon>rosids</taxon>
        <taxon>fabids</taxon>
        <taxon>Fabales</taxon>
        <taxon>Fabaceae</taxon>
        <taxon>Papilionoideae</taxon>
        <taxon>50 kb inversion clade</taxon>
        <taxon>dalbergioids sensu lato</taxon>
        <taxon>Dalbergieae</taxon>
        <taxon>Pterocarpus clade</taxon>
        <taxon>Arachis</taxon>
    </lineage>
</organism>